<accession>A0ACB6RE55</accession>
<reference evidence="1" key="1">
    <citation type="journal article" date="2020" name="Stud. Mycol.">
        <title>101 Dothideomycetes genomes: a test case for predicting lifestyles and emergence of pathogens.</title>
        <authorList>
            <person name="Haridas S."/>
            <person name="Albert R."/>
            <person name="Binder M."/>
            <person name="Bloem J."/>
            <person name="Labutti K."/>
            <person name="Salamov A."/>
            <person name="Andreopoulos B."/>
            <person name="Baker S."/>
            <person name="Barry K."/>
            <person name="Bills G."/>
            <person name="Bluhm B."/>
            <person name="Cannon C."/>
            <person name="Castanera R."/>
            <person name="Culley D."/>
            <person name="Daum C."/>
            <person name="Ezra D."/>
            <person name="Gonzalez J."/>
            <person name="Henrissat B."/>
            <person name="Kuo A."/>
            <person name="Liang C."/>
            <person name="Lipzen A."/>
            <person name="Lutzoni F."/>
            <person name="Magnuson J."/>
            <person name="Mondo S."/>
            <person name="Nolan M."/>
            <person name="Ohm R."/>
            <person name="Pangilinan J."/>
            <person name="Park H.-J."/>
            <person name="Ramirez L."/>
            <person name="Alfaro M."/>
            <person name="Sun H."/>
            <person name="Tritt A."/>
            <person name="Yoshinaga Y."/>
            <person name="Zwiers L.-H."/>
            <person name="Turgeon B."/>
            <person name="Goodwin S."/>
            <person name="Spatafora J."/>
            <person name="Crous P."/>
            <person name="Grigoriev I."/>
        </authorList>
    </citation>
    <scope>NUCLEOTIDE SEQUENCE</scope>
    <source>
        <strain evidence="1">ATCC 200398</strain>
    </source>
</reference>
<sequence>MLLPPCRNSLNSRPHIGWHIKPIDNPYQLPQLASKHSQRLTLSIMYLPTLLSLLILSSLCLTQTTPINLTLIVTNFSAFMANPYIEGPQSNLSFHVLDPRPGFYAEADCIIPPTYFNLYAISALWDYCGERALDISYRFGEGYLTVRRGWRVDNVGKMPSEKGFWEEKGNSTYLTGSSTQNTYWSASGPDANETRLPDGELFTRKKEWLFPVTRLQTSTPP</sequence>
<dbReference type="Proteomes" id="UP000799755">
    <property type="component" value="Unassembled WGS sequence"/>
</dbReference>
<comment type="caution">
    <text evidence="1">The sequence shown here is derived from an EMBL/GenBank/DDBJ whole genome shotgun (WGS) entry which is preliminary data.</text>
</comment>
<evidence type="ECO:0000313" key="2">
    <source>
        <dbReference type="Proteomes" id="UP000799755"/>
    </source>
</evidence>
<evidence type="ECO:0000313" key="1">
    <source>
        <dbReference type="EMBL" id="KAF2477524.1"/>
    </source>
</evidence>
<name>A0ACB6RE55_9PLEO</name>
<organism evidence="1 2">
    <name type="scientific">Lindgomyces ingoldianus</name>
    <dbReference type="NCBI Taxonomy" id="673940"/>
    <lineage>
        <taxon>Eukaryota</taxon>
        <taxon>Fungi</taxon>
        <taxon>Dikarya</taxon>
        <taxon>Ascomycota</taxon>
        <taxon>Pezizomycotina</taxon>
        <taxon>Dothideomycetes</taxon>
        <taxon>Pleosporomycetidae</taxon>
        <taxon>Pleosporales</taxon>
        <taxon>Lindgomycetaceae</taxon>
        <taxon>Lindgomyces</taxon>
    </lineage>
</organism>
<proteinExistence type="predicted"/>
<keyword evidence="2" id="KW-1185">Reference proteome</keyword>
<gene>
    <name evidence="1" type="ORF">BDR25DRAFT_347876</name>
</gene>
<dbReference type="EMBL" id="MU003492">
    <property type="protein sequence ID" value="KAF2477524.1"/>
    <property type="molecule type" value="Genomic_DNA"/>
</dbReference>
<protein>
    <submittedName>
        <fullName evidence="1">Uncharacterized protein</fullName>
    </submittedName>
</protein>